<reference evidence="3" key="1">
    <citation type="submission" date="2017-02" db="UniProtKB">
        <authorList>
            <consortium name="WormBaseParasite"/>
        </authorList>
    </citation>
    <scope>IDENTIFICATION</scope>
</reference>
<dbReference type="WBParaSite" id="SMUV_0000171201-mRNA-1">
    <property type="protein sequence ID" value="SMUV_0000171201-mRNA-1"/>
    <property type="gene ID" value="SMUV_0000171201"/>
</dbReference>
<evidence type="ECO:0000313" key="2">
    <source>
        <dbReference type="Proteomes" id="UP000046393"/>
    </source>
</evidence>
<dbReference type="Proteomes" id="UP000046393">
    <property type="component" value="Unplaced"/>
</dbReference>
<evidence type="ECO:0000256" key="1">
    <source>
        <dbReference type="SAM" id="SignalP"/>
    </source>
</evidence>
<sequence>MIIGFFLLFFRYGYACVPTPPGPINACDDYLVPFSNANTPNNVPDFLDQLNAANPFVYSVFSTYFTESQTMTPEVRALYFKRVLASAQNSMDAADYNEILNLKVPKWGNKSVQELLQCIPTENVCDRTDVLVNSPDLVGTSLWMNCDPFAFGCTVDMSDAMLDASVDGVFLQNTYTYSELRQYLQTVANDPRVDMTLYRQIVIFGWGGTVGDILDNAC</sequence>
<name>A0A0N5AC36_9BILA</name>
<proteinExistence type="predicted"/>
<accession>A0A0N5AC36</accession>
<feature type="signal peptide" evidence="1">
    <location>
        <begin position="1"/>
        <end position="15"/>
    </location>
</feature>
<evidence type="ECO:0000313" key="3">
    <source>
        <dbReference type="WBParaSite" id="SMUV_0000171201-mRNA-1"/>
    </source>
</evidence>
<keyword evidence="1" id="KW-0732">Signal</keyword>
<organism evidence="2 3">
    <name type="scientific">Syphacia muris</name>
    <dbReference type="NCBI Taxonomy" id="451379"/>
    <lineage>
        <taxon>Eukaryota</taxon>
        <taxon>Metazoa</taxon>
        <taxon>Ecdysozoa</taxon>
        <taxon>Nematoda</taxon>
        <taxon>Chromadorea</taxon>
        <taxon>Rhabditida</taxon>
        <taxon>Spirurina</taxon>
        <taxon>Oxyuridomorpha</taxon>
        <taxon>Oxyuroidea</taxon>
        <taxon>Oxyuridae</taxon>
        <taxon>Syphacia</taxon>
    </lineage>
</organism>
<dbReference type="AlphaFoldDB" id="A0A0N5AC36"/>
<protein>
    <submittedName>
        <fullName evidence="3">Secreted protein</fullName>
    </submittedName>
</protein>
<keyword evidence="2" id="KW-1185">Reference proteome</keyword>
<feature type="chain" id="PRO_5012429838" evidence="1">
    <location>
        <begin position="16"/>
        <end position="218"/>
    </location>
</feature>